<sequence length="110" mass="12438">MPDQAELVQIDVSAPQISLSFQLLGTCSCQHFQLATYTLSPSHGCVLLVQQNLSHWLTLPLPFFKQARSEDPILSPLTARDSQGKHAGRCRLTRCNFLIYYCCFTSFKCR</sequence>
<reference evidence="1 2" key="1">
    <citation type="submission" date="2021-06" db="EMBL/GenBank/DDBJ databases">
        <authorList>
            <person name="Palmer J.M."/>
        </authorList>
    </citation>
    <scope>NUCLEOTIDE SEQUENCE [LARGE SCALE GENOMIC DNA]</scope>
    <source>
        <strain evidence="1 2">AS_MEX2019</strain>
        <tissue evidence="1">Muscle</tissue>
    </source>
</reference>
<gene>
    <name evidence="1" type="ORF">AMECASPLE_006350</name>
</gene>
<protein>
    <submittedName>
        <fullName evidence="1">Uncharacterized protein</fullName>
    </submittedName>
</protein>
<comment type="caution">
    <text evidence="1">The sequence shown here is derived from an EMBL/GenBank/DDBJ whole genome shotgun (WGS) entry which is preliminary data.</text>
</comment>
<dbReference type="Proteomes" id="UP001469553">
    <property type="component" value="Unassembled WGS sequence"/>
</dbReference>
<dbReference type="EMBL" id="JAHRIP010009709">
    <property type="protein sequence ID" value="MEQ2282974.1"/>
    <property type="molecule type" value="Genomic_DNA"/>
</dbReference>
<proteinExistence type="predicted"/>
<keyword evidence="2" id="KW-1185">Reference proteome</keyword>
<evidence type="ECO:0000313" key="1">
    <source>
        <dbReference type="EMBL" id="MEQ2282974.1"/>
    </source>
</evidence>
<organism evidence="1 2">
    <name type="scientific">Ameca splendens</name>
    <dbReference type="NCBI Taxonomy" id="208324"/>
    <lineage>
        <taxon>Eukaryota</taxon>
        <taxon>Metazoa</taxon>
        <taxon>Chordata</taxon>
        <taxon>Craniata</taxon>
        <taxon>Vertebrata</taxon>
        <taxon>Euteleostomi</taxon>
        <taxon>Actinopterygii</taxon>
        <taxon>Neopterygii</taxon>
        <taxon>Teleostei</taxon>
        <taxon>Neoteleostei</taxon>
        <taxon>Acanthomorphata</taxon>
        <taxon>Ovalentaria</taxon>
        <taxon>Atherinomorphae</taxon>
        <taxon>Cyprinodontiformes</taxon>
        <taxon>Goodeidae</taxon>
        <taxon>Ameca</taxon>
    </lineage>
</organism>
<accession>A0ABV0XNC3</accession>
<name>A0ABV0XNC3_9TELE</name>
<evidence type="ECO:0000313" key="2">
    <source>
        <dbReference type="Proteomes" id="UP001469553"/>
    </source>
</evidence>